<reference evidence="3" key="1">
    <citation type="submission" date="2020-07" db="EMBL/GenBank/DDBJ databases">
        <title>Multicomponent nature underlies the extraordinary mechanical properties of spider dragline silk.</title>
        <authorList>
            <person name="Kono N."/>
            <person name="Nakamura H."/>
            <person name="Mori M."/>
            <person name="Yoshida Y."/>
            <person name="Ohtoshi R."/>
            <person name="Malay A.D."/>
            <person name="Moran D.A.P."/>
            <person name="Tomita M."/>
            <person name="Numata K."/>
            <person name="Arakawa K."/>
        </authorList>
    </citation>
    <scope>NUCLEOTIDE SEQUENCE</scope>
</reference>
<evidence type="ECO:0000256" key="1">
    <source>
        <dbReference type="SAM" id="MobiDB-lite"/>
    </source>
</evidence>
<accession>A0A8X6JES4</accession>
<name>A0A8X6JES4_TRICU</name>
<keyword evidence="4" id="KW-1185">Reference proteome</keyword>
<gene>
    <name evidence="3" type="primary">AVEN_20169_1</name>
    <name evidence="3" type="ORF">TNCT_691091</name>
</gene>
<dbReference type="EMBL" id="BMAO01035477">
    <property type="protein sequence ID" value="GFR03921.1"/>
    <property type="molecule type" value="Genomic_DNA"/>
</dbReference>
<proteinExistence type="predicted"/>
<feature type="domain" description="DUF7041" evidence="2">
    <location>
        <begin position="265"/>
        <end position="343"/>
    </location>
</feature>
<dbReference type="PANTHER" id="PTHR33327:SF3">
    <property type="entry name" value="RNA-DIRECTED DNA POLYMERASE"/>
    <property type="match status" value="1"/>
</dbReference>
<dbReference type="InterPro" id="IPR055469">
    <property type="entry name" value="DUF7041"/>
</dbReference>
<dbReference type="PANTHER" id="PTHR33327">
    <property type="entry name" value="ENDONUCLEASE"/>
    <property type="match status" value="1"/>
</dbReference>
<evidence type="ECO:0000259" key="2">
    <source>
        <dbReference type="Pfam" id="PF23055"/>
    </source>
</evidence>
<dbReference type="Pfam" id="PF23055">
    <property type="entry name" value="DUF7041"/>
    <property type="match status" value="1"/>
</dbReference>
<comment type="caution">
    <text evidence="3">The sequence shown here is derived from an EMBL/GenBank/DDBJ whole genome shotgun (WGS) entry which is preliminary data.</text>
</comment>
<feature type="compositionally biased region" description="Basic residues" evidence="1">
    <location>
        <begin position="454"/>
        <end position="466"/>
    </location>
</feature>
<sequence length="507" mass="57603">MDKVPWWQQNLHPESLILETKGITLMTTIDGDGLQSKYEIQCRDVHDALILNMDTKPSPFCSHSVIYGSKLRNKNNSPDKEEGKETLTDYEEVIKPADKETIHQFIEQTISKSEYLYEFSFPNVNMVLPSKEFLSYYIIGNDLLLWQRTELTPKTAYDPNGFKVHVPGLEFNSITMKDLGSESNRIFKPFANDSNSDSEEDVNYYSFSELSLRQNPKRKKKNDNSNAFTKISITIAITKGSLAIHTPIMKSIKRKYIFDMSRNVIANPALWFVQLEAQFALAGITADDTKFNHVISAIDSDILNCVCDIILKRPDADKYSTLKNRLIELHSESEASKIRTLLQGLELGDQRPSQLLARMKALAGDTVGEPLLRSLWLGRLPNNTQTILTALKEDLAGLASVADKINDLANYSNINSVTPQTSDYRVAQLEKQVAQLTTLVGELTTTMRQSRSQSRNRNRPFKNRRSCSRDRFQKYKEPANGICFYHTNFGTKAKKCNLPCSFKNPEN</sequence>
<organism evidence="3 4">
    <name type="scientific">Trichonephila clavata</name>
    <name type="common">Joro spider</name>
    <name type="synonym">Nephila clavata</name>
    <dbReference type="NCBI Taxonomy" id="2740835"/>
    <lineage>
        <taxon>Eukaryota</taxon>
        <taxon>Metazoa</taxon>
        <taxon>Ecdysozoa</taxon>
        <taxon>Arthropoda</taxon>
        <taxon>Chelicerata</taxon>
        <taxon>Arachnida</taxon>
        <taxon>Araneae</taxon>
        <taxon>Araneomorphae</taxon>
        <taxon>Entelegynae</taxon>
        <taxon>Araneoidea</taxon>
        <taxon>Nephilidae</taxon>
        <taxon>Trichonephila</taxon>
    </lineage>
</organism>
<protein>
    <recommendedName>
        <fullName evidence="2">DUF7041 domain-containing protein</fullName>
    </recommendedName>
</protein>
<feature type="region of interest" description="Disordered" evidence="1">
    <location>
        <begin position="445"/>
        <end position="470"/>
    </location>
</feature>
<dbReference type="Proteomes" id="UP000887116">
    <property type="component" value="Unassembled WGS sequence"/>
</dbReference>
<evidence type="ECO:0000313" key="4">
    <source>
        <dbReference type="Proteomes" id="UP000887116"/>
    </source>
</evidence>
<dbReference type="OrthoDB" id="6421985at2759"/>
<dbReference type="AlphaFoldDB" id="A0A8X6JES4"/>
<evidence type="ECO:0000313" key="3">
    <source>
        <dbReference type="EMBL" id="GFR03921.1"/>
    </source>
</evidence>